<dbReference type="Gene3D" id="3.40.50.1240">
    <property type="entry name" value="Phosphoglycerate mutase-like"/>
    <property type="match status" value="1"/>
</dbReference>
<reference evidence="1 2" key="1">
    <citation type="submission" date="2015-09" db="EMBL/GenBank/DDBJ databases">
        <title>Host preference determinants of Valsa canker pathogens revealed by comparative genomics.</title>
        <authorList>
            <person name="Yin Z."/>
            <person name="Huang L."/>
        </authorList>
    </citation>
    <scope>NUCLEOTIDE SEQUENCE [LARGE SCALE GENOMIC DNA]</scope>
    <source>
        <strain evidence="1 2">03-1</strain>
    </source>
</reference>
<dbReference type="AlphaFoldDB" id="A0A423WG22"/>
<dbReference type="InterPro" id="IPR029033">
    <property type="entry name" value="His_PPase_superfam"/>
</dbReference>
<keyword evidence="2" id="KW-1185">Reference proteome</keyword>
<proteinExistence type="predicted"/>
<protein>
    <submittedName>
        <fullName evidence="1">Uncharacterized protein</fullName>
    </submittedName>
</protein>
<accession>A0A423WG22</accession>
<dbReference type="OrthoDB" id="496981at2759"/>
<comment type="caution">
    <text evidence="1">The sequence shown here is derived from an EMBL/GenBank/DDBJ whole genome shotgun (WGS) entry which is preliminary data.</text>
</comment>
<dbReference type="SUPFAM" id="SSF53254">
    <property type="entry name" value="Phosphoglycerate mutase-like"/>
    <property type="match status" value="1"/>
</dbReference>
<dbReference type="Proteomes" id="UP000283895">
    <property type="component" value="Unassembled WGS sequence"/>
</dbReference>
<dbReference type="EMBL" id="LKEA01000017">
    <property type="protein sequence ID" value="ROW02388.1"/>
    <property type="molecule type" value="Genomic_DNA"/>
</dbReference>
<gene>
    <name evidence="1" type="ORF">VMCG_06012</name>
</gene>
<sequence length="109" mass="12327">MLAITFRRTHYNAMQKCGNIHRDYPHHDKLTHIFASPLSRTIQTVLYSFKPAMDRGTQIVTVPEVQECDDDGCNHGHSPEEIKEEFVDAVNVDNLSSGWDDKSYGSSCA</sequence>
<evidence type="ECO:0000313" key="1">
    <source>
        <dbReference type="EMBL" id="ROW02388.1"/>
    </source>
</evidence>
<organism evidence="1 2">
    <name type="scientific">Cytospora schulzeri</name>
    <dbReference type="NCBI Taxonomy" id="448051"/>
    <lineage>
        <taxon>Eukaryota</taxon>
        <taxon>Fungi</taxon>
        <taxon>Dikarya</taxon>
        <taxon>Ascomycota</taxon>
        <taxon>Pezizomycotina</taxon>
        <taxon>Sordariomycetes</taxon>
        <taxon>Sordariomycetidae</taxon>
        <taxon>Diaporthales</taxon>
        <taxon>Cytosporaceae</taxon>
        <taxon>Cytospora</taxon>
    </lineage>
</organism>
<evidence type="ECO:0000313" key="2">
    <source>
        <dbReference type="Proteomes" id="UP000283895"/>
    </source>
</evidence>
<name>A0A423WG22_9PEZI</name>